<gene>
    <name evidence="2" type="ORF">Faunusvirus26_2</name>
</gene>
<evidence type="ECO:0000256" key="1">
    <source>
        <dbReference type="SAM" id="Coils"/>
    </source>
</evidence>
<reference evidence="2" key="1">
    <citation type="submission" date="2018-10" db="EMBL/GenBank/DDBJ databases">
        <title>Hidden diversity of soil giant viruses.</title>
        <authorList>
            <person name="Schulz F."/>
            <person name="Alteio L."/>
            <person name="Goudeau D."/>
            <person name="Ryan E.M."/>
            <person name="Malmstrom R.R."/>
            <person name="Blanchard J."/>
            <person name="Woyke T."/>
        </authorList>
    </citation>
    <scope>NUCLEOTIDE SEQUENCE</scope>
    <source>
        <strain evidence="2">FNV1</strain>
    </source>
</reference>
<organism evidence="2">
    <name type="scientific">Faunusvirus sp</name>
    <dbReference type="NCBI Taxonomy" id="2487766"/>
    <lineage>
        <taxon>Viruses</taxon>
        <taxon>Varidnaviria</taxon>
        <taxon>Bamfordvirae</taxon>
        <taxon>Nucleocytoviricota</taxon>
        <taxon>Megaviricetes</taxon>
        <taxon>Imitervirales</taxon>
        <taxon>Mimiviridae</taxon>
    </lineage>
</organism>
<protein>
    <recommendedName>
        <fullName evidence="3">Viral transcription factor 2</fullName>
    </recommendedName>
</protein>
<sequence length="426" mass="48336">MDIIDGTVNINIFDKSVKNTDTLNEVIVDTINEKKKRGRKPKVKTDEVKIPKKRGRKPTGKIVDYSKVVISNINDDDCIIAHLPIYLSDSDNISSHVTHVTESQCNNANDDSAPEIAKTSLPVKNQVIKSSELHVSHIPPVKMDLDTTIKLDNSEPLSEYDDIKNSMFLATESDQPPIGDPCMQCHKYEKKINELKLQLDTLLKNRKGLAVDVVRKVHELDVNLIDITNINNSDSSSETILAGPNRLKESINIACWWCCHTFDTTPIGLPDKLYNNIFYIFGCFCGFNCALSFNIDLNDYKTGERTTLLHLLQKKLYAINAPIMPAKPRYSLKLFGGPYTIEQFRDNFSFINKECRFILPPMTSIIPLIEEDYRTKFNNTNNDQKFVPMNSIKLANANKNILKRSKPLVSHKFSLEDIMGIKKKSI</sequence>
<name>A0A3G4ZXF4_9VIRU</name>
<evidence type="ECO:0008006" key="3">
    <source>
        <dbReference type="Google" id="ProtNLM"/>
    </source>
</evidence>
<proteinExistence type="predicted"/>
<accession>A0A3G4ZXF4</accession>
<keyword evidence="1" id="KW-0175">Coiled coil</keyword>
<dbReference type="EMBL" id="MK072157">
    <property type="protein sequence ID" value="AYV79597.1"/>
    <property type="molecule type" value="Genomic_DNA"/>
</dbReference>
<evidence type="ECO:0000313" key="2">
    <source>
        <dbReference type="EMBL" id="AYV79597.1"/>
    </source>
</evidence>
<feature type="coiled-coil region" evidence="1">
    <location>
        <begin position="185"/>
        <end position="212"/>
    </location>
</feature>